<proteinExistence type="predicted"/>
<dbReference type="Proteomes" id="UP000184191">
    <property type="component" value="Unassembled WGS sequence"/>
</dbReference>
<dbReference type="OrthoDB" id="9810174at2"/>
<evidence type="ECO:0000259" key="3">
    <source>
        <dbReference type="Pfam" id="PF07484"/>
    </source>
</evidence>
<reference evidence="5" key="1">
    <citation type="submission" date="2016-11" db="EMBL/GenBank/DDBJ databases">
        <authorList>
            <person name="Varghese N."/>
            <person name="Submissions S."/>
        </authorList>
    </citation>
    <scope>NUCLEOTIDE SEQUENCE [LARGE SCALE GENOMIC DNA]</scope>
    <source>
        <strain evidence="5">DSM 29327</strain>
    </source>
</reference>
<dbReference type="Gene3D" id="3.90.1340.10">
    <property type="entry name" value="Phage tail collar domain"/>
    <property type="match status" value="1"/>
</dbReference>
<evidence type="ECO:0000313" key="5">
    <source>
        <dbReference type="Proteomes" id="UP000184191"/>
    </source>
</evidence>
<dbReference type="InterPro" id="IPR037053">
    <property type="entry name" value="Phage_tail_collar_dom_sf"/>
</dbReference>
<feature type="domain" description="Phage tail collar" evidence="3">
    <location>
        <begin position="34"/>
        <end position="90"/>
    </location>
</feature>
<dbReference type="RefSeq" id="WP_084732909.1">
    <property type="nucleotide sequence ID" value="NZ_FRBN01000021.1"/>
</dbReference>
<feature type="region of interest" description="Disordered" evidence="1">
    <location>
        <begin position="117"/>
        <end position="158"/>
    </location>
</feature>
<evidence type="ECO:0000313" key="4">
    <source>
        <dbReference type="EMBL" id="SHL58815.1"/>
    </source>
</evidence>
<protein>
    <submittedName>
        <fullName evidence="4">Microcystin-dependent protein</fullName>
    </submittedName>
</protein>
<evidence type="ECO:0000256" key="2">
    <source>
        <dbReference type="SAM" id="SignalP"/>
    </source>
</evidence>
<name>A0A1M7BUU7_9RHOB</name>
<dbReference type="EMBL" id="FRBN01000021">
    <property type="protein sequence ID" value="SHL58815.1"/>
    <property type="molecule type" value="Genomic_DNA"/>
</dbReference>
<keyword evidence="5" id="KW-1185">Reference proteome</keyword>
<gene>
    <name evidence="4" type="ORF">SAMN05444414_12142</name>
</gene>
<accession>A0A1M7BUU7</accession>
<dbReference type="AlphaFoldDB" id="A0A1M7BUU7"/>
<dbReference type="InterPro" id="IPR011083">
    <property type="entry name" value="Phage_tail_collar_dom"/>
</dbReference>
<evidence type="ECO:0000256" key="1">
    <source>
        <dbReference type="SAM" id="MobiDB-lite"/>
    </source>
</evidence>
<dbReference type="Pfam" id="PF07484">
    <property type="entry name" value="Collar"/>
    <property type="match status" value="1"/>
</dbReference>
<sequence>MPNVFNTLAAAVALSTAALIAPKPAEAQADPFIGQIMMVGYTFCPRGWANADGQLLPIAQYSALFSLYGTTYGGDGRSTFGLPDLRGRVPMHVGNGPGLSSYRMGQRGGTETNSLTVNQMPNHSHSLNASRSSGNTTTPESTFIAGTGRDRDYTTNSPDTTMNGNAIGRAGGGQSVNNIQPFLVMRYCVALQGIFPSRS</sequence>
<feature type="chain" id="PRO_5012703352" evidence="2">
    <location>
        <begin position="30"/>
        <end position="199"/>
    </location>
</feature>
<dbReference type="SUPFAM" id="SSF88874">
    <property type="entry name" value="Receptor-binding domain of short tail fibre protein gp12"/>
    <property type="match status" value="1"/>
</dbReference>
<feature type="compositionally biased region" description="Polar residues" evidence="1">
    <location>
        <begin position="117"/>
        <end position="141"/>
    </location>
</feature>
<keyword evidence="2" id="KW-0732">Signal</keyword>
<dbReference type="STRING" id="1054996.SAMN05444414_12142"/>
<feature type="signal peptide" evidence="2">
    <location>
        <begin position="1"/>
        <end position="29"/>
    </location>
</feature>
<organism evidence="4 5">
    <name type="scientific">Roseovarius marisflavi</name>
    <dbReference type="NCBI Taxonomy" id="1054996"/>
    <lineage>
        <taxon>Bacteria</taxon>
        <taxon>Pseudomonadati</taxon>
        <taxon>Pseudomonadota</taxon>
        <taxon>Alphaproteobacteria</taxon>
        <taxon>Rhodobacterales</taxon>
        <taxon>Roseobacteraceae</taxon>
        <taxon>Roseovarius</taxon>
    </lineage>
</organism>